<protein>
    <submittedName>
        <fullName evidence="3">Uncharacterized protein LOC112049010</fullName>
    </submittedName>
</protein>
<dbReference type="OrthoDB" id="6625994at2759"/>
<proteinExistence type="predicted"/>
<dbReference type="Proteomes" id="UP001652582">
    <property type="component" value="Chromosome 20"/>
</dbReference>
<dbReference type="GeneID" id="112049010"/>
<gene>
    <name evidence="3" type="primary">LOC112049010</name>
</gene>
<dbReference type="SUPFAM" id="SSF100910">
    <property type="entry name" value="Chemosensory protein Csp2"/>
    <property type="match status" value="2"/>
</dbReference>
<accession>A0A6J1NHC8</accession>
<feature type="signal peptide" evidence="1">
    <location>
        <begin position="1"/>
        <end position="17"/>
    </location>
</feature>
<dbReference type="PANTHER" id="PTHR11257">
    <property type="entry name" value="CHEMOSENSORY PROTEIN-RELATED"/>
    <property type="match status" value="1"/>
</dbReference>
<evidence type="ECO:0000313" key="3">
    <source>
        <dbReference type="RefSeq" id="XP_023942501.2"/>
    </source>
</evidence>
<dbReference type="InterPro" id="IPR005055">
    <property type="entry name" value="A10/PebIII"/>
</dbReference>
<dbReference type="InterPro" id="IPR036682">
    <property type="entry name" value="OS_D_A10/PebIII_sf"/>
</dbReference>
<keyword evidence="2" id="KW-1185">Reference proteome</keyword>
<evidence type="ECO:0000313" key="2">
    <source>
        <dbReference type="Proteomes" id="UP001652582"/>
    </source>
</evidence>
<keyword evidence="1" id="KW-0732">Signal</keyword>
<dbReference type="Pfam" id="PF03392">
    <property type="entry name" value="OS-D"/>
    <property type="match status" value="2"/>
</dbReference>
<dbReference type="Gene3D" id="1.10.2080.10">
    <property type="entry name" value="Insect odorant-binding protein A10/Ejaculatory bulb-specific protein 3"/>
    <property type="match status" value="2"/>
</dbReference>
<reference evidence="3" key="1">
    <citation type="submission" date="2025-08" db="UniProtKB">
        <authorList>
            <consortium name="RefSeq"/>
        </authorList>
    </citation>
    <scope>IDENTIFICATION</scope>
</reference>
<name>A0A6J1NHC8_BICAN</name>
<evidence type="ECO:0000256" key="1">
    <source>
        <dbReference type="SAM" id="SignalP"/>
    </source>
</evidence>
<organism evidence="2 3">
    <name type="scientific">Bicyclus anynana</name>
    <name type="common">Squinting bush brown butterfly</name>
    <dbReference type="NCBI Taxonomy" id="110368"/>
    <lineage>
        <taxon>Eukaryota</taxon>
        <taxon>Metazoa</taxon>
        <taxon>Ecdysozoa</taxon>
        <taxon>Arthropoda</taxon>
        <taxon>Hexapoda</taxon>
        <taxon>Insecta</taxon>
        <taxon>Pterygota</taxon>
        <taxon>Neoptera</taxon>
        <taxon>Endopterygota</taxon>
        <taxon>Lepidoptera</taxon>
        <taxon>Glossata</taxon>
        <taxon>Ditrysia</taxon>
        <taxon>Papilionoidea</taxon>
        <taxon>Nymphalidae</taxon>
        <taxon>Satyrinae</taxon>
        <taxon>Satyrini</taxon>
        <taxon>Mycalesina</taxon>
        <taxon>Bicyclus</taxon>
    </lineage>
</organism>
<feature type="chain" id="PRO_5046489349" evidence="1">
    <location>
        <begin position="18"/>
        <end position="253"/>
    </location>
</feature>
<dbReference type="PANTHER" id="PTHR11257:SF12">
    <property type="entry name" value="EJACULATORY BULB-SPECIFIC PROTEIN 3-RELATED"/>
    <property type="match status" value="1"/>
</dbReference>
<sequence length="253" mass="29109">MKGALVCFLAVVALAAASKDQYPDRYDNIDVDEIINNDRLFIAYIKCCLETGKCTPEGRELRSHIKDALENQCKKCTEIQRGWTRKVMSHLINNKPEYWKQLVDKYDAQRKFTVKYEKELRAIKGEASNMKTIVCLFALVAVCLAKPELYTDRYDNIDLDEILSNRRLLVPYIKCILDQGKCSPEGKELKLHIVDALENNCDNCTEAQKKGTKKVIGHLINKEKDFWAQLCAKYDPENKYAAKYEKELKEVAA</sequence>
<dbReference type="RefSeq" id="XP_023942501.2">
    <property type="nucleotide sequence ID" value="XM_024086733.2"/>
</dbReference>